<proteinExistence type="predicted"/>
<dbReference type="AlphaFoldDB" id="A0A327KJ00"/>
<accession>A0A327KJ00</accession>
<evidence type="ECO:0000313" key="1">
    <source>
        <dbReference type="EMBL" id="RAI38101.1"/>
    </source>
</evidence>
<name>A0A327KJ00_9BRAD</name>
<evidence type="ECO:0000313" key="2">
    <source>
        <dbReference type="Proteomes" id="UP000248863"/>
    </source>
</evidence>
<dbReference type="Proteomes" id="UP000248863">
    <property type="component" value="Unassembled WGS sequence"/>
</dbReference>
<reference evidence="1 2" key="1">
    <citation type="submission" date="2017-07" db="EMBL/GenBank/DDBJ databases">
        <title>Draft Genome Sequences of Select Purple Nonsulfur Bacteria.</title>
        <authorList>
            <person name="Lasarre B."/>
            <person name="Mckinlay J.B."/>
        </authorList>
    </citation>
    <scope>NUCLEOTIDE SEQUENCE [LARGE SCALE GENOMIC DNA]</scope>
    <source>
        <strain evidence="1 2">DSM 11907</strain>
    </source>
</reference>
<keyword evidence="2" id="KW-1185">Reference proteome</keyword>
<gene>
    <name evidence="1" type="ORF">CH338_13905</name>
</gene>
<comment type="caution">
    <text evidence="1">The sequence shown here is derived from an EMBL/GenBank/DDBJ whole genome shotgun (WGS) entry which is preliminary data.</text>
</comment>
<organism evidence="1 2">
    <name type="scientific">Rhodoplanes elegans</name>
    <dbReference type="NCBI Taxonomy" id="29408"/>
    <lineage>
        <taxon>Bacteria</taxon>
        <taxon>Pseudomonadati</taxon>
        <taxon>Pseudomonadota</taxon>
        <taxon>Alphaproteobacteria</taxon>
        <taxon>Hyphomicrobiales</taxon>
        <taxon>Nitrobacteraceae</taxon>
        <taxon>Rhodoplanes</taxon>
    </lineage>
</organism>
<sequence length="117" mass="13004">MKQLLSYFGELGETDNRKSSTIRLLVEVMADQKLGERAALLTSFELRIEALSGLYGHPWFRAWTLAPEEPGGARLIHEAVIVAAAIQPLIEVDHRPAFDPVSFFARVLDRTRSQGAA</sequence>
<dbReference type="RefSeq" id="WP_111357766.1">
    <property type="nucleotide sequence ID" value="NZ_NHSK01000152.1"/>
</dbReference>
<protein>
    <submittedName>
        <fullName evidence="1">Uncharacterized protein</fullName>
    </submittedName>
</protein>
<dbReference type="EMBL" id="NPEU01000143">
    <property type="protein sequence ID" value="RAI38101.1"/>
    <property type="molecule type" value="Genomic_DNA"/>
</dbReference>